<protein>
    <submittedName>
        <fullName evidence="2">Hypothetical_protein</fullName>
    </submittedName>
</protein>
<reference evidence="2 3" key="2">
    <citation type="submission" date="2024-07" db="EMBL/GenBank/DDBJ databases">
        <authorList>
            <person name="Akdeniz Z."/>
        </authorList>
    </citation>
    <scope>NUCLEOTIDE SEQUENCE [LARGE SCALE GENOMIC DNA]</scope>
</reference>
<dbReference type="AlphaFoldDB" id="A0AA86PJT3"/>
<dbReference type="Proteomes" id="UP001642409">
    <property type="component" value="Unassembled WGS sequence"/>
</dbReference>
<keyword evidence="3" id="KW-1185">Reference proteome</keyword>
<evidence type="ECO:0000313" key="1">
    <source>
        <dbReference type="EMBL" id="CAI9939607.1"/>
    </source>
</evidence>
<evidence type="ECO:0000313" key="2">
    <source>
        <dbReference type="EMBL" id="CAL6063534.1"/>
    </source>
</evidence>
<reference evidence="1" key="1">
    <citation type="submission" date="2023-06" db="EMBL/GenBank/DDBJ databases">
        <authorList>
            <person name="Kurt Z."/>
        </authorList>
    </citation>
    <scope>NUCLEOTIDE SEQUENCE</scope>
</reference>
<sequence>MSELLERSIPCKFIRNFNAFNDRSSQLSIVNFTRPPKSFKGVMSIYLLQLISNSLRFTSKRIQSIAITANYLSYVGNFPQNQSQNHYCIIQNYQIFILSSQFQFDHLQFLNYLFKSDCRALMPFCTVNSQNRCFWPLFPFKQLKSGQALQPSYQKALDQANLFRFLILFGYLKVTSEQSQPSSPI</sequence>
<name>A0AA86PJT3_9EUKA</name>
<organism evidence="1">
    <name type="scientific">Hexamita inflata</name>
    <dbReference type="NCBI Taxonomy" id="28002"/>
    <lineage>
        <taxon>Eukaryota</taxon>
        <taxon>Metamonada</taxon>
        <taxon>Diplomonadida</taxon>
        <taxon>Hexamitidae</taxon>
        <taxon>Hexamitinae</taxon>
        <taxon>Hexamita</taxon>
    </lineage>
</organism>
<dbReference type="EMBL" id="CATOUU010000666">
    <property type="protein sequence ID" value="CAI9939607.1"/>
    <property type="molecule type" value="Genomic_DNA"/>
</dbReference>
<gene>
    <name evidence="1" type="ORF">HINF_LOCUS27252</name>
    <name evidence="2" type="ORF">HINF_LOCUS50920</name>
</gene>
<evidence type="ECO:0000313" key="3">
    <source>
        <dbReference type="Proteomes" id="UP001642409"/>
    </source>
</evidence>
<dbReference type="EMBL" id="CAXDID020000246">
    <property type="protein sequence ID" value="CAL6063534.1"/>
    <property type="molecule type" value="Genomic_DNA"/>
</dbReference>
<proteinExistence type="predicted"/>
<comment type="caution">
    <text evidence="1">The sequence shown here is derived from an EMBL/GenBank/DDBJ whole genome shotgun (WGS) entry which is preliminary data.</text>
</comment>
<accession>A0AA86PJT3</accession>